<feature type="domain" description="Halobacterial output" evidence="1">
    <location>
        <begin position="2"/>
        <end position="61"/>
    </location>
</feature>
<evidence type="ECO:0000313" key="3">
    <source>
        <dbReference type="Proteomes" id="UP000766550"/>
    </source>
</evidence>
<organism evidence="2 3">
    <name type="scientific">Haloarcula limicola</name>
    <dbReference type="NCBI Taxonomy" id="1429915"/>
    <lineage>
        <taxon>Archaea</taxon>
        <taxon>Methanobacteriati</taxon>
        <taxon>Methanobacteriota</taxon>
        <taxon>Stenosarchaea group</taxon>
        <taxon>Halobacteria</taxon>
        <taxon>Halobacteriales</taxon>
        <taxon>Haloarculaceae</taxon>
        <taxon>Haloarcula</taxon>
    </lineage>
</organism>
<name>A0A8J8C3W9_9EURY</name>
<dbReference type="OrthoDB" id="205616at2157"/>
<dbReference type="EMBL" id="JAHQXF010000001">
    <property type="protein sequence ID" value="MBV0923504.1"/>
    <property type="molecule type" value="Genomic_DNA"/>
</dbReference>
<dbReference type="InterPro" id="IPR040624">
    <property type="entry name" value="HalOD1"/>
</dbReference>
<dbReference type="Pfam" id="PF18545">
    <property type="entry name" value="HalOD1"/>
    <property type="match status" value="1"/>
</dbReference>
<comment type="caution">
    <text evidence="2">The sequence shown here is derived from an EMBL/GenBank/DDBJ whole genome shotgun (WGS) entry which is preliminary data.</text>
</comment>
<gene>
    <name evidence="2" type="ORF">KTS45_04760</name>
</gene>
<proteinExistence type="predicted"/>
<evidence type="ECO:0000259" key="1">
    <source>
        <dbReference type="Pfam" id="PF18545"/>
    </source>
</evidence>
<accession>A0A8J8C3W9</accession>
<evidence type="ECO:0000313" key="2">
    <source>
        <dbReference type="EMBL" id="MBV0923504.1"/>
    </source>
</evidence>
<protein>
    <recommendedName>
        <fullName evidence="1">Halobacterial output domain-containing protein</fullName>
    </recommendedName>
</protein>
<reference evidence="2 3" key="1">
    <citation type="submission" date="2021-06" db="EMBL/GenBank/DDBJ databases">
        <title>New haloarchaea isolates fom saline soil.</title>
        <authorList>
            <person name="Duran-Viseras A."/>
            <person name="Sanchez-Porro C.S."/>
            <person name="Ventosa A."/>
        </authorList>
    </citation>
    <scope>NUCLEOTIDE SEQUENCE [LARGE SCALE GENOMIC DNA]</scope>
    <source>
        <strain evidence="2 3">JCM 183640</strain>
    </source>
</reference>
<dbReference type="Proteomes" id="UP000766550">
    <property type="component" value="Unassembled WGS sequence"/>
</dbReference>
<sequence length="73" mass="7603">MSDVVTLCVAHLDGISCAELPPLSDVLDPSALDALFADESACPSCVLTFEYCGYAVTVDSAVQCRFSRIGAGD</sequence>
<keyword evidence="3" id="KW-1185">Reference proteome</keyword>
<dbReference type="AlphaFoldDB" id="A0A8J8C3W9"/>